<evidence type="ECO:0000256" key="2">
    <source>
        <dbReference type="SAM" id="SignalP"/>
    </source>
</evidence>
<keyword evidence="2" id="KW-0732">Signal</keyword>
<dbReference type="AlphaFoldDB" id="A0A914CSV7"/>
<accession>A0A914CSV7</accession>
<dbReference type="WBParaSite" id="ACRNAN_scaffold13874.g17242.t1">
    <property type="protein sequence ID" value="ACRNAN_scaffold13874.g17242.t1"/>
    <property type="gene ID" value="ACRNAN_scaffold13874.g17242"/>
</dbReference>
<protein>
    <submittedName>
        <fullName evidence="4">Secreted protein</fullName>
    </submittedName>
</protein>
<dbReference type="Proteomes" id="UP000887540">
    <property type="component" value="Unplaced"/>
</dbReference>
<feature type="chain" id="PRO_5037205464" evidence="2">
    <location>
        <begin position="17"/>
        <end position="180"/>
    </location>
</feature>
<name>A0A914CSV7_9BILA</name>
<proteinExistence type="predicted"/>
<reference evidence="4" key="1">
    <citation type="submission" date="2022-11" db="UniProtKB">
        <authorList>
            <consortium name="WormBaseParasite"/>
        </authorList>
    </citation>
    <scope>IDENTIFICATION</scope>
</reference>
<evidence type="ECO:0000256" key="1">
    <source>
        <dbReference type="SAM" id="MobiDB-lite"/>
    </source>
</evidence>
<sequence length="180" mass="20450">MFKVFLIFVFVVVCFADDLPIKNEPVNTGIDCSVEKCPSGESCIDKECYRSEASDDIPQAAKIDENSIAQEPKPNLDNLTEIGPCIGGGCPLGAKCYAGVCYGQKEMVDTLAPKPENQNYYYREQAQNLERMFKQMSDELVKINQQLTKLLKVKPTNSRNPRITRRNSRNFRPRYNEINQ</sequence>
<feature type="region of interest" description="Disordered" evidence="1">
    <location>
        <begin position="156"/>
        <end position="180"/>
    </location>
</feature>
<organism evidence="3 4">
    <name type="scientific">Acrobeloides nanus</name>
    <dbReference type="NCBI Taxonomy" id="290746"/>
    <lineage>
        <taxon>Eukaryota</taxon>
        <taxon>Metazoa</taxon>
        <taxon>Ecdysozoa</taxon>
        <taxon>Nematoda</taxon>
        <taxon>Chromadorea</taxon>
        <taxon>Rhabditida</taxon>
        <taxon>Tylenchina</taxon>
        <taxon>Cephalobomorpha</taxon>
        <taxon>Cephaloboidea</taxon>
        <taxon>Cephalobidae</taxon>
        <taxon>Acrobeloides</taxon>
    </lineage>
</organism>
<feature type="compositionally biased region" description="Basic residues" evidence="1">
    <location>
        <begin position="162"/>
        <end position="172"/>
    </location>
</feature>
<keyword evidence="3" id="KW-1185">Reference proteome</keyword>
<evidence type="ECO:0000313" key="3">
    <source>
        <dbReference type="Proteomes" id="UP000887540"/>
    </source>
</evidence>
<feature type="signal peptide" evidence="2">
    <location>
        <begin position="1"/>
        <end position="16"/>
    </location>
</feature>
<evidence type="ECO:0000313" key="4">
    <source>
        <dbReference type="WBParaSite" id="ACRNAN_scaffold13874.g17242.t1"/>
    </source>
</evidence>